<comment type="caution">
    <text evidence="6">The sequence shown here is derived from an EMBL/GenBank/DDBJ whole genome shotgun (WGS) entry which is preliminary data.</text>
</comment>
<dbReference type="Pfam" id="PF00389">
    <property type="entry name" value="2-Hacid_dh"/>
    <property type="match status" value="1"/>
</dbReference>
<dbReference type="RefSeq" id="WP_350938958.1">
    <property type="nucleotide sequence ID" value="NZ_JAYWLC010000021.1"/>
</dbReference>
<name>A0ABV1SKY9_9RHOB</name>
<dbReference type="InterPro" id="IPR050223">
    <property type="entry name" value="D-isomer_2-hydroxyacid_DH"/>
</dbReference>
<reference evidence="6 7" key="1">
    <citation type="submission" date="2024-01" db="EMBL/GenBank/DDBJ databases">
        <authorList>
            <person name="Deng Y."/>
            <person name="Su J."/>
        </authorList>
    </citation>
    <scope>NUCLEOTIDE SEQUENCE [LARGE SCALE GENOMIC DNA]</scope>
    <source>
        <strain evidence="6 7">CPCC 100088</strain>
    </source>
</reference>
<organism evidence="6 7">
    <name type="scientific">Thioclava kandeliae</name>
    <dbReference type="NCBI Taxonomy" id="3070818"/>
    <lineage>
        <taxon>Bacteria</taxon>
        <taxon>Pseudomonadati</taxon>
        <taxon>Pseudomonadota</taxon>
        <taxon>Alphaproteobacteria</taxon>
        <taxon>Rhodobacterales</taxon>
        <taxon>Paracoccaceae</taxon>
        <taxon>Thioclava</taxon>
    </lineage>
</organism>
<feature type="domain" description="D-isomer specific 2-hydroxyacid dehydrogenase catalytic" evidence="4">
    <location>
        <begin position="6"/>
        <end position="312"/>
    </location>
</feature>
<dbReference type="PANTHER" id="PTHR10996">
    <property type="entry name" value="2-HYDROXYACID DEHYDROGENASE-RELATED"/>
    <property type="match status" value="1"/>
</dbReference>
<evidence type="ECO:0000313" key="6">
    <source>
        <dbReference type="EMBL" id="MER5173568.1"/>
    </source>
</evidence>
<accession>A0ABV1SKY9</accession>
<dbReference type="Gene3D" id="3.40.50.720">
    <property type="entry name" value="NAD(P)-binding Rossmann-like Domain"/>
    <property type="match status" value="2"/>
</dbReference>
<keyword evidence="7" id="KW-1185">Reference proteome</keyword>
<dbReference type="InterPro" id="IPR006140">
    <property type="entry name" value="D-isomer_DH_NAD-bd"/>
</dbReference>
<keyword evidence="1 3" id="KW-0560">Oxidoreductase</keyword>
<proteinExistence type="inferred from homology"/>
<reference evidence="6 7" key="2">
    <citation type="submission" date="2024-06" db="EMBL/GenBank/DDBJ databases">
        <title>Thioclava kandeliae sp. nov. from a rhizosphere soil sample of Kandelia candel in a mangrove.</title>
        <authorList>
            <person name="Mu T."/>
        </authorList>
    </citation>
    <scope>NUCLEOTIDE SEQUENCE [LARGE SCALE GENOMIC DNA]</scope>
    <source>
        <strain evidence="6 7">CPCC 100088</strain>
    </source>
</reference>
<dbReference type="CDD" id="cd12156">
    <property type="entry name" value="HPPR"/>
    <property type="match status" value="1"/>
</dbReference>
<dbReference type="InterPro" id="IPR036291">
    <property type="entry name" value="NAD(P)-bd_dom_sf"/>
</dbReference>
<dbReference type="SUPFAM" id="SSF51735">
    <property type="entry name" value="NAD(P)-binding Rossmann-fold domains"/>
    <property type="match status" value="1"/>
</dbReference>
<protein>
    <submittedName>
        <fullName evidence="6">2-hydroxyacid dehydrogenase</fullName>
    </submittedName>
</protein>
<sequence length="320" mass="33642">MSKSKVMVLQPLRPVAMARLEEGYEVLRADLAQDRAAFLAAHGAGVRAVVTDGHCNVTAEILSAMPDLEIVACSSAGFDGFDLEGMAARGVALTNSSPALCDDVADCAIMLMLGASRQLVAGEAWVRSGTWGSRGPMGLTRSLKGKVMGIVGLGTIGEAIARRAQAMAMEVRYWNRRPKDVPYDYVPDLMGLAQQADVLVVIVAGGEGTRHLIDGQVIDALGPEGLLINVARGSVVDEAALIAALKDGRLGMAGLDVYDNEPTPAPDLVALPNVTLYPHHASGTQETRDAMAGLVVDNLNAHFSDAELVSPVDLGRYVEA</sequence>
<feature type="domain" description="D-isomer specific 2-hydroxyacid dehydrogenase NAD-binding" evidence="5">
    <location>
        <begin position="109"/>
        <end position="281"/>
    </location>
</feature>
<keyword evidence="2" id="KW-0520">NAD</keyword>
<dbReference type="SUPFAM" id="SSF52283">
    <property type="entry name" value="Formate/glycerate dehydrogenase catalytic domain-like"/>
    <property type="match status" value="1"/>
</dbReference>
<evidence type="ECO:0000259" key="5">
    <source>
        <dbReference type="Pfam" id="PF02826"/>
    </source>
</evidence>
<dbReference type="PANTHER" id="PTHR10996:SF178">
    <property type="entry name" value="2-HYDROXYACID DEHYDROGENASE YGL185C-RELATED"/>
    <property type="match status" value="1"/>
</dbReference>
<gene>
    <name evidence="6" type="ORF">VSX56_17525</name>
</gene>
<evidence type="ECO:0000256" key="1">
    <source>
        <dbReference type="ARBA" id="ARBA00023002"/>
    </source>
</evidence>
<comment type="similarity">
    <text evidence="3">Belongs to the D-isomer specific 2-hydroxyacid dehydrogenase family.</text>
</comment>
<evidence type="ECO:0000256" key="2">
    <source>
        <dbReference type="ARBA" id="ARBA00023027"/>
    </source>
</evidence>
<evidence type="ECO:0000259" key="4">
    <source>
        <dbReference type="Pfam" id="PF00389"/>
    </source>
</evidence>
<dbReference type="InterPro" id="IPR006139">
    <property type="entry name" value="D-isomer_2_OHA_DH_cat_dom"/>
</dbReference>
<dbReference type="EMBL" id="JAYWLC010000021">
    <property type="protein sequence ID" value="MER5173568.1"/>
    <property type="molecule type" value="Genomic_DNA"/>
</dbReference>
<dbReference type="Proteomes" id="UP001438953">
    <property type="component" value="Unassembled WGS sequence"/>
</dbReference>
<dbReference type="Pfam" id="PF02826">
    <property type="entry name" value="2-Hacid_dh_C"/>
    <property type="match status" value="1"/>
</dbReference>
<evidence type="ECO:0000313" key="7">
    <source>
        <dbReference type="Proteomes" id="UP001438953"/>
    </source>
</evidence>
<evidence type="ECO:0000256" key="3">
    <source>
        <dbReference type="RuleBase" id="RU003719"/>
    </source>
</evidence>